<keyword evidence="4" id="KW-0808">Transferase</keyword>
<dbReference type="VEuPathDB" id="FungiDB:AJ78_06801"/>
<comment type="subcellular location">
    <subcellularLocation>
        <location evidence="1">Golgi apparatus membrane</location>
        <topology evidence="1">Single-pass type II membrane protein</topology>
    </subcellularLocation>
</comment>
<sequence length="492" mass="55316">MPQGARYRRSFPLLLIALFLYLTLRRTPSSFSSSSSPPPAYHRYPPASGQSDTPTTADRGRFWLAFHEILRAAEPRCKSPKRIEDHPTAIGFKPDEVDRVTLPEHIIVEPEDREILKKAHSRFTSLLSSPTAPQLRYTPGTRGVVSTAGGQYLPVLITSLYMLRKTGSNLPVEIFVADKTEYDEYVCGVLLPSLNAKCVILADILDYSPLDEGLKKYQFKIFSLLFSSFEQVLFLDADAFPMHDPVVLFESEPFLSTGLVTWPDFWQVTYHPSFFHVSSQQIPTGFSHASTESGQLLVSKKSHAQMLLLSTYYNVYGPSHYYPLLSQGHPGEGDKETFIAPAMNLHLPFYAVSTGPAVFGYRKPNGEWEGGVILQTNPIWDSHLPKGEVYGWGGKPSAPPESFMTCHANLPKLDPFSVFGAKGLAWNAEGKPQRMWGPAHEMIEKVGFDIERRLWGELRMTACKLEGKFVPWNDKPKLCKTIEQFISYMADK</sequence>
<proteinExistence type="inferred from homology"/>
<feature type="region of interest" description="Disordered" evidence="10">
    <location>
        <begin position="29"/>
        <end position="54"/>
    </location>
</feature>
<dbReference type="AlphaFoldDB" id="A0A1J9P995"/>
<keyword evidence="13" id="KW-1185">Reference proteome</keyword>
<dbReference type="GO" id="GO:0000139">
    <property type="term" value="C:Golgi membrane"/>
    <property type="evidence" value="ECO:0007669"/>
    <property type="project" value="UniProtKB-SubCell"/>
</dbReference>
<comment type="similarity">
    <text evidence="3">Belongs to the MNN1/MNT family.</text>
</comment>
<evidence type="ECO:0000313" key="12">
    <source>
        <dbReference type="EMBL" id="OJD12646.1"/>
    </source>
</evidence>
<evidence type="ECO:0000256" key="3">
    <source>
        <dbReference type="ARBA" id="ARBA00009105"/>
    </source>
</evidence>
<keyword evidence="7" id="KW-1133">Transmembrane helix</keyword>
<dbReference type="PANTHER" id="PTHR31646">
    <property type="entry name" value="ALPHA-1,2-MANNOSYLTRANSFERASE MNN2"/>
    <property type="match status" value="1"/>
</dbReference>
<evidence type="ECO:0000256" key="8">
    <source>
        <dbReference type="ARBA" id="ARBA00023034"/>
    </source>
</evidence>
<protein>
    <recommendedName>
        <fullName evidence="14">Alpha-1,2-mannosyltransferase</fullName>
    </recommendedName>
</protein>
<dbReference type="PANTHER" id="PTHR31646:SF1">
    <property type="entry name" value="ALPHA-1,2-MANNOSYLTRANSFERASE MNN2"/>
    <property type="match status" value="1"/>
</dbReference>
<keyword evidence="5" id="KW-0812">Transmembrane</keyword>
<evidence type="ECO:0000256" key="4">
    <source>
        <dbReference type="ARBA" id="ARBA00022679"/>
    </source>
</evidence>
<evidence type="ECO:0000256" key="7">
    <source>
        <dbReference type="ARBA" id="ARBA00022989"/>
    </source>
</evidence>
<comment type="pathway">
    <text evidence="2">Protein modification; protein glycosylation.</text>
</comment>
<feature type="signal peptide" evidence="11">
    <location>
        <begin position="1"/>
        <end position="25"/>
    </location>
</feature>
<evidence type="ECO:0000256" key="2">
    <source>
        <dbReference type="ARBA" id="ARBA00004922"/>
    </source>
</evidence>
<feature type="chain" id="PRO_5012340060" description="Alpha-1,2-mannosyltransferase" evidence="11">
    <location>
        <begin position="26"/>
        <end position="492"/>
    </location>
</feature>
<evidence type="ECO:0008006" key="14">
    <source>
        <dbReference type="Google" id="ProtNLM"/>
    </source>
</evidence>
<evidence type="ECO:0000313" key="13">
    <source>
        <dbReference type="Proteomes" id="UP000182235"/>
    </source>
</evidence>
<keyword evidence="9" id="KW-0472">Membrane</keyword>
<dbReference type="EMBL" id="LGRN01000380">
    <property type="protein sequence ID" value="OJD12646.1"/>
    <property type="molecule type" value="Genomic_DNA"/>
</dbReference>
<evidence type="ECO:0000256" key="6">
    <source>
        <dbReference type="ARBA" id="ARBA00022968"/>
    </source>
</evidence>
<evidence type="ECO:0000256" key="1">
    <source>
        <dbReference type="ARBA" id="ARBA00004323"/>
    </source>
</evidence>
<dbReference type="STRING" id="1447872.A0A1J9P995"/>
<comment type="caution">
    <text evidence="12">The sequence shown here is derived from an EMBL/GenBank/DDBJ whole genome shotgun (WGS) entry which is preliminary data.</text>
</comment>
<accession>A0A1J9P995</accession>
<reference evidence="12 13" key="1">
    <citation type="submission" date="2015-07" db="EMBL/GenBank/DDBJ databases">
        <title>Emmonsia species relationships and genome sequence.</title>
        <authorList>
            <consortium name="The Broad Institute Genomics Platform"/>
            <person name="Cuomo C.A."/>
            <person name="Munoz J.F."/>
            <person name="Imamovic A."/>
            <person name="Priest M.E."/>
            <person name="Young S."/>
            <person name="Clay O.K."/>
            <person name="McEwen J.G."/>
        </authorList>
    </citation>
    <scope>NUCLEOTIDE SEQUENCE [LARGE SCALE GENOMIC DNA]</scope>
    <source>
        <strain evidence="12 13">UAMH 9510</strain>
    </source>
</reference>
<dbReference type="Proteomes" id="UP000182235">
    <property type="component" value="Unassembled WGS sequence"/>
</dbReference>
<evidence type="ECO:0000256" key="9">
    <source>
        <dbReference type="ARBA" id="ARBA00023136"/>
    </source>
</evidence>
<dbReference type="Gene3D" id="3.90.550.10">
    <property type="entry name" value="Spore Coat Polysaccharide Biosynthesis Protein SpsA, Chain A"/>
    <property type="match status" value="1"/>
</dbReference>
<evidence type="ECO:0000256" key="10">
    <source>
        <dbReference type="SAM" id="MobiDB-lite"/>
    </source>
</evidence>
<gene>
    <name evidence="12" type="ORF">AJ78_06801</name>
</gene>
<organism evidence="12 13">
    <name type="scientific">Emergomyces pasteurianus Ep9510</name>
    <dbReference type="NCBI Taxonomy" id="1447872"/>
    <lineage>
        <taxon>Eukaryota</taxon>
        <taxon>Fungi</taxon>
        <taxon>Dikarya</taxon>
        <taxon>Ascomycota</taxon>
        <taxon>Pezizomycotina</taxon>
        <taxon>Eurotiomycetes</taxon>
        <taxon>Eurotiomycetidae</taxon>
        <taxon>Onygenales</taxon>
        <taxon>Ajellomycetaceae</taxon>
        <taxon>Emergomyces</taxon>
    </lineage>
</organism>
<dbReference type="GO" id="GO:0046354">
    <property type="term" value="P:mannan biosynthetic process"/>
    <property type="evidence" value="ECO:0007669"/>
    <property type="project" value="TreeGrafter"/>
</dbReference>
<keyword evidence="6" id="KW-0735">Signal-anchor</keyword>
<dbReference type="InterPro" id="IPR022751">
    <property type="entry name" value="Alpha_mannosyltransferase"/>
</dbReference>
<dbReference type="GO" id="GO:0000026">
    <property type="term" value="F:alpha-1,2-mannosyltransferase activity"/>
    <property type="evidence" value="ECO:0007669"/>
    <property type="project" value="TreeGrafter"/>
</dbReference>
<dbReference type="OrthoDB" id="4484309at2759"/>
<evidence type="ECO:0000256" key="11">
    <source>
        <dbReference type="SAM" id="SignalP"/>
    </source>
</evidence>
<evidence type="ECO:0000256" key="5">
    <source>
        <dbReference type="ARBA" id="ARBA00022692"/>
    </source>
</evidence>
<keyword evidence="11" id="KW-0732">Signal</keyword>
<name>A0A1J9P995_9EURO</name>
<dbReference type="InterPro" id="IPR029044">
    <property type="entry name" value="Nucleotide-diphossugar_trans"/>
</dbReference>
<dbReference type="Pfam" id="PF11051">
    <property type="entry name" value="Mannosyl_trans3"/>
    <property type="match status" value="2"/>
</dbReference>
<keyword evidence="8" id="KW-0333">Golgi apparatus</keyword>
<dbReference type="SUPFAM" id="SSF53448">
    <property type="entry name" value="Nucleotide-diphospho-sugar transferases"/>
    <property type="match status" value="1"/>
</dbReference>